<accession>A0AAD8PWC2</accession>
<name>A0AAD8PWC2_9PEZI</name>
<evidence type="ECO:0000313" key="2">
    <source>
        <dbReference type="EMBL" id="KAK1585300.1"/>
    </source>
</evidence>
<dbReference type="RefSeq" id="XP_060412326.1">
    <property type="nucleotide sequence ID" value="XM_060552006.1"/>
</dbReference>
<keyword evidence="3" id="KW-1185">Reference proteome</keyword>
<gene>
    <name evidence="2" type="ORF">LY79DRAFT_269465</name>
</gene>
<dbReference type="AlphaFoldDB" id="A0AAD8PWC2"/>
<reference evidence="2" key="1">
    <citation type="submission" date="2021-06" db="EMBL/GenBank/DDBJ databases">
        <title>Comparative genomics, transcriptomics and evolutionary studies reveal genomic signatures of adaptation to plant cell wall in hemibiotrophic fungi.</title>
        <authorList>
            <consortium name="DOE Joint Genome Institute"/>
            <person name="Baroncelli R."/>
            <person name="Diaz J.F."/>
            <person name="Benocci T."/>
            <person name="Peng M."/>
            <person name="Battaglia E."/>
            <person name="Haridas S."/>
            <person name="Andreopoulos W."/>
            <person name="Labutti K."/>
            <person name="Pangilinan J."/>
            <person name="Floch G.L."/>
            <person name="Makela M.R."/>
            <person name="Henrissat B."/>
            <person name="Grigoriev I.V."/>
            <person name="Crouch J.A."/>
            <person name="De Vries R.P."/>
            <person name="Sukno S.A."/>
            <person name="Thon M.R."/>
        </authorList>
    </citation>
    <scope>NUCLEOTIDE SEQUENCE</scope>
    <source>
        <strain evidence="2">CBS 125086</strain>
    </source>
</reference>
<protein>
    <submittedName>
        <fullName evidence="2">Uncharacterized protein</fullName>
    </submittedName>
</protein>
<dbReference type="EMBL" id="JAHLJV010000045">
    <property type="protein sequence ID" value="KAK1585300.1"/>
    <property type="molecule type" value="Genomic_DNA"/>
</dbReference>
<dbReference type="Proteomes" id="UP001230504">
    <property type="component" value="Unassembled WGS sequence"/>
</dbReference>
<organism evidence="2 3">
    <name type="scientific">Colletotrichum navitas</name>
    <dbReference type="NCBI Taxonomy" id="681940"/>
    <lineage>
        <taxon>Eukaryota</taxon>
        <taxon>Fungi</taxon>
        <taxon>Dikarya</taxon>
        <taxon>Ascomycota</taxon>
        <taxon>Pezizomycotina</taxon>
        <taxon>Sordariomycetes</taxon>
        <taxon>Hypocreomycetidae</taxon>
        <taxon>Glomerellales</taxon>
        <taxon>Glomerellaceae</taxon>
        <taxon>Colletotrichum</taxon>
        <taxon>Colletotrichum graminicola species complex</taxon>
    </lineage>
</organism>
<feature type="compositionally biased region" description="Basic and acidic residues" evidence="1">
    <location>
        <begin position="213"/>
        <end position="226"/>
    </location>
</feature>
<evidence type="ECO:0000313" key="3">
    <source>
        <dbReference type="Proteomes" id="UP001230504"/>
    </source>
</evidence>
<sequence length="263" mass="28762">MPPAFLPFAFSLRPQRMTTIFFPRPNRTTQKRQYFGSPCFAGEDGKGSDYAGFLIIELSLDKAAVCIRKFGWLGYPHRGGKAYGASPDQQVAVAGPPPDDICAGELIGYHDACVYLFFGTILPIPSRISYITSDRSLLPQVSQRGGGGIEKAFQVGTLVNRKRCSPFHMFCLLSAPPTRPGRCRTVVPIEKIAKRTRKEAGICRLQGRSPRAGPDRTTSRPDNGDHEGLEALLGCACVTSVRSTVQGMRGLRPTVHGEMHPKI</sequence>
<feature type="region of interest" description="Disordered" evidence="1">
    <location>
        <begin position="203"/>
        <end position="226"/>
    </location>
</feature>
<proteinExistence type="predicted"/>
<evidence type="ECO:0000256" key="1">
    <source>
        <dbReference type="SAM" id="MobiDB-lite"/>
    </source>
</evidence>
<dbReference type="GeneID" id="85436246"/>
<comment type="caution">
    <text evidence="2">The sequence shown here is derived from an EMBL/GenBank/DDBJ whole genome shotgun (WGS) entry which is preliminary data.</text>
</comment>